<dbReference type="EMBL" id="JBCGBO010000024">
    <property type="protein sequence ID" value="KAK9183270.1"/>
    <property type="molecule type" value="Genomic_DNA"/>
</dbReference>
<sequence>MAREPPNIVLDLVGEKLHRLTSTPQFSIFRVPDLLRKLNEKAYEPELLAIGPYHHGKDNLSAFEEHKISYLQTLIERTGIHYPDYVRAMWAMEERARNCYGGSISLGKNEFVQMMLFDGCFIVEVIRKFGLPHLRGDDDPIFKQGWMLPHIARDMILVENQLPFFVIWKLFKMSEMPNIPRNENFLFTILRFFYGILPGKGFRRDGVDRVNDYPINEIKHLVNLIHDNWLPSPSGIEAYANNGKNNSDWSFICSASEIQKAGIKFQKVDDHRDGSLFDIKFKNGVMKIPTLEIGDATETIFQNLIVYEQCSHGTNPKHILDYCKFLHCLINSSKDAELLRRRGIIDNRLGDDEVIATLLNKLGDGGVLGEQFYYCGIFGKMAKDRKTGTNNSDWSFICSATEIKEAGIKFQKIEKIKNLLGQQRLHSIKGTCIISKEEMMAAAPADLVLDRVGERLRSLPPTPSQFSIFRVPNQLRKINATAYEPEMLAIGPYHHGKDHLMAFEEHKTRYLQNLLHRRSLNRSLSDYVATLRALEEKARKCYGGSISLDKEEFVEMMLLDGCFIVEIIRKNLRQESREDNDPIFKLGWMLPFIARDMFLVENQLPFFVLWELFSMTEVTNNNQTNYSFFYMILYFFYGILPGKGYPRVDVYPIEEIKHLVGFIHNNWLPSPTGIDAFKINASKNSEWRFICCATEIQEAGVKFQKVEDGLLFDIKFENGVMKIPTLAIGDTTEAVLRNLIAYEQFSHDQNPKHILDYVKFLDCLINSSKDAELLRRCGIIDNWLGDDEVIAGLISRLGDAVVLSDQFYYSEVFNKVNLHCSRRVNKWKAKLRHNYFNTPWAIISFLAAAVLLLLTLLQALFAVLSYFQ</sequence>
<dbReference type="Proteomes" id="UP001428341">
    <property type="component" value="Unassembled WGS sequence"/>
</dbReference>
<evidence type="ECO:0000256" key="1">
    <source>
        <dbReference type="SAM" id="Phobius"/>
    </source>
</evidence>
<feature type="transmembrane region" description="Helical" evidence="1">
    <location>
        <begin position="840"/>
        <end position="867"/>
    </location>
</feature>
<keyword evidence="3" id="KW-1185">Reference proteome</keyword>
<protein>
    <submittedName>
        <fullName evidence="2">Uncharacterized protein</fullName>
    </submittedName>
</protein>
<evidence type="ECO:0000313" key="2">
    <source>
        <dbReference type="EMBL" id="KAK9183270.1"/>
    </source>
</evidence>
<reference evidence="2 3" key="1">
    <citation type="submission" date="2024-05" db="EMBL/GenBank/DDBJ databases">
        <title>Haplotype-resolved chromosome-level genome assembly of Huyou (Citrus changshanensis).</title>
        <authorList>
            <person name="Miao C."/>
            <person name="Chen W."/>
            <person name="Wu Y."/>
            <person name="Wang L."/>
            <person name="Zhao S."/>
            <person name="Grierson D."/>
            <person name="Xu C."/>
            <person name="Chen K."/>
        </authorList>
    </citation>
    <scope>NUCLEOTIDE SEQUENCE [LARGE SCALE GENOMIC DNA]</scope>
    <source>
        <strain evidence="2">01-14</strain>
        <tissue evidence="2">Leaf</tissue>
    </source>
</reference>
<dbReference type="AlphaFoldDB" id="A0AAP0LY12"/>
<gene>
    <name evidence="2" type="ORF">WN944_026420</name>
</gene>
<comment type="caution">
    <text evidence="2">The sequence shown here is derived from an EMBL/GenBank/DDBJ whole genome shotgun (WGS) entry which is preliminary data.</text>
</comment>
<dbReference type="InterPro" id="IPR004158">
    <property type="entry name" value="DUF247_pln"/>
</dbReference>
<evidence type="ECO:0000313" key="3">
    <source>
        <dbReference type="Proteomes" id="UP001428341"/>
    </source>
</evidence>
<keyword evidence="1" id="KW-1133">Transmembrane helix</keyword>
<dbReference type="PANTHER" id="PTHR31170">
    <property type="entry name" value="BNAC04G53230D PROTEIN"/>
    <property type="match status" value="1"/>
</dbReference>
<keyword evidence="1" id="KW-0472">Membrane</keyword>
<name>A0AAP0LY12_9ROSI</name>
<organism evidence="2 3">
    <name type="scientific">Citrus x changshan-huyou</name>
    <dbReference type="NCBI Taxonomy" id="2935761"/>
    <lineage>
        <taxon>Eukaryota</taxon>
        <taxon>Viridiplantae</taxon>
        <taxon>Streptophyta</taxon>
        <taxon>Embryophyta</taxon>
        <taxon>Tracheophyta</taxon>
        <taxon>Spermatophyta</taxon>
        <taxon>Magnoliopsida</taxon>
        <taxon>eudicotyledons</taxon>
        <taxon>Gunneridae</taxon>
        <taxon>Pentapetalae</taxon>
        <taxon>rosids</taxon>
        <taxon>malvids</taxon>
        <taxon>Sapindales</taxon>
        <taxon>Rutaceae</taxon>
        <taxon>Aurantioideae</taxon>
        <taxon>Citrus</taxon>
    </lineage>
</organism>
<keyword evidence="1" id="KW-0812">Transmembrane</keyword>
<accession>A0AAP0LY12</accession>
<dbReference type="Pfam" id="PF03140">
    <property type="entry name" value="DUF247"/>
    <property type="match status" value="2"/>
</dbReference>
<dbReference type="PANTHER" id="PTHR31170:SF17">
    <property type="match status" value="1"/>
</dbReference>
<proteinExistence type="predicted"/>